<feature type="transmembrane region" description="Helical" evidence="1">
    <location>
        <begin position="57"/>
        <end position="77"/>
    </location>
</feature>
<protein>
    <recommendedName>
        <fullName evidence="4">DUF4328 domain-containing protein</fullName>
    </recommendedName>
</protein>
<keyword evidence="1" id="KW-0472">Membrane</keyword>
<dbReference type="OrthoDB" id="2636968at2"/>
<evidence type="ECO:0000313" key="2">
    <source>
        <dbReference type="EMBL" id="KJD46739.1"/>
    </source>
</evidence>
<dbReference type="AlphaFoldDB" id="A0A0D7X6A5"/>
<accession>A0A0D7X6A5</accession>
<keyword evidence="1" id="KW-1133">Transmembrane helix</keyword>
<dbReference type="Proteomes" id="UP000032534">
    <property type="component" value="Unassembled WGS sequence"/>
</dbReference>
<reference evidence="2 3" key="1">
    <citation type="submission" date="2014-11" db="EMBL/GenBank/DDBJ databases">
        <title>Draft Genome Sequences of Paenibacillus polymyxa NRRL B-30509 and Paenibacillus terrae NRRL B-30644, Strains from a Poultry Environment that Produce Tridecaptin A and Paenicidins.</title>
        <authorList>
            <person name="van Belkum M.J."/>
            <person name="Lohans C.T."/>
            <person name="Vederas J.C."/>
        </authorList>
    </citation>
    <scope>NUCLEOTIDE SEQUENCE [LARGE SCALE GENOMIC DNA]</scope>
    <source>
        <strain evidence="2 3">NRRL B-30644</strain>
    </source>
</reference>
<dbReference type="EMBL" id="JTHP01000005">
    <property type="protein sequence ID" value="KJD46739.1"/>
    <property type="molecule type" value="Genomic_DNA"/>
</dbReference>
<gene>
    <name evidence="2" type="ORF">QD47_04300</name>
</gene>
<feature type="transmembrane region" description="Helical" evidence="1">
    <location>
        <begin position="138"/>
        <end position="156"/>
    </location>
</feature>
<dbReference type="RefSeq" id="WP_044644956.1">
    <property type="nucleotide sequence ID" value="NZ_JTHP01000005.1"/>
</dbReference>
<organism evidence="2 3">
    <name type="scientific">Paenibacillus terrae</name>
    <dbReference type="NCBI Taxonomy" id="159743"/>
    <lineage>
        <taxon>Bacteria</taxon>
        <taxon>Bacillati</taxon>
        <taxon>Bacillota</taxon>
        <taxon>Bacilli</taxon>
        <taxon>Bacillales</taxon>
        <taxon>Paenibacillaceae</taxon>
        <taxon>Paenibacillus</taxon>
    </lineage>
</organism>
<evidence type="ECO:0000256" key="1">
    <source>
        <dbReference type="SAM" id="Phobius"/>
    </source>
</evidence>
<feature type="transmembrane region" description="Helical" evidence="1">
    <location>
        <begin position="20"/>
        <end position="42"/>
    </location>
</feature>
<comment type="caution">
    <text evidence="2">The sequence shown here is derived from an EMBL/GenBank/DDBJ whole genome shotgun (WGS) entry which is preliminary data.</text>
</comment>
<sequence>MNDSDSKAFPSKTAGSVHQALLAVGTIGEFLILIFTLVYIYANDFYYDHLYELEQKFTVFSFVLYYMCFVTYLIWLVQVHKAIRQKHSDYPIRTVGAMARMIPFINLWGFSNTFTHIYRYFALHPELERKARYIQKMIVPLYFVWFGEGIINRILIRHFSHMESMSMLLGAIMQTSRMAFFYCMTRVIHNSLVMLYKKDEEGLH</sequence>
<evidence type="ECO:0008006" key="4">
    <source>
        <dbReference type="Google" id="ProtNLM"/>
    </source>
</evidence>
<dbReference type="PATRIC" id="fig|159743.3.peg.927"/>
<name>A0A0D7X6A5_9BACL</name>
<keyword evidence="1" id="KW-0812">Transmembrane</keyword>
<proteinExistence type="predicted"/>
<keyword evidence="3" id="KW-1185">Reference proteome</keyword>
<evidence type="ECO:0000313" key="3">
    <source>
        <dbReference type="Proteomes" id="UP000032534"/>
    </source>
</evidence>
<feature type="transmembrane region" description="Helical" evidence="1">
    <location>
        <begin position="98"/>
        <end position="118"/>
    </location>
</feature>